<proteinExistence type="inferred from homology"/>
<dbReference type="SMART" id="SM00853">
    <property type="entry name" value="MutL_C"/>
    <property type="match status" value="1"/>
</dbReference>
<dbReference type="Pfam" id="PF13589">
    <property type="entry name" value="HATPase_c_3"/>
    <property type="match status" value="1"/>
</dbReference>
<sequence>MSIRRLNADVSSRLKSHEYVVSITAIVRELIHNSVDADASNVIINVDIDKFFVEAQDNGFGMNPGDLNLLGARNMSSKIEFLQQLSTIDTYGFRGEAIHMILQCSRMKVISKSRKCNGIWSREFPFPVHVMDANEIGLIKYGDSGTIVRISDLFHNFPVRREMLRKKPLPEIISAIRAEVLTVLVKRPDLKISVFVNHRLCAQSSSIDQPETIPNQLTRCFRNVYGEIIPLGQFRYVSAAFKSHFVKGIVSSHPRATKDFQYIIINGRPLDDPRFYSAVNKLFQSTKYAERNWNSYTVKSVGSPYSGYPLFIVTCEAPSQISDLIQDPAKRIVQAESLKILYPLILNAMISFLKHIGYEPALEATIVENPSLYESENFWASTKKVPVSPKPATTHIVDNRVSKSQVSKMLKVLRAPVKENAIISKLLENTKGIPKGSDQHSLFNRDSEFDIRSLDLSGTESSYLKKHTINELKLFKSQVRKFRVIKQVDRKFILVSSGQVILILDQHACHERITVEKMLKETISNFMNNTIEYTDVCVKINISSEEANWFHEFKPEFAKWGIFLTLNYSNSGVPILELLKVPKFFNDKIKLDDAFLKSALLQHIYDLKSNLRRKVSYFFDNERSISKWWTVIPHMPRVYIEIINSKSCRSAIMFGTTLSKPECEILVSDLSKCQWPFQCAHGRPSIVPIIELSDPLFRVNSKDYDIT</sequence>
<dbReference type="SUPFAM" id="SSF55874">
    <property type="entry name" value="ATPase domain of HSP90 chaperone/DNA topoisomerase II/histidine kinase"/>
    <property type="match status" value="1"/>
</dbReference>
<dbReference type="Pfam" id="PF08676">
    <property type="entry name" value="MutL_C"/>
    <property type="match status" value="1"/>
</dbReference>
<dbReference type="PANTHER" id="PTHR10073">
    <property type="entry name" value="DNA MISMATCH REPAIR PROTEIN MLH, PMS, MUTL"/>
    <property type="match status" value="1"/>
</dbReference>
<dbReference type="GO" id="GO:0006298">
    <property type="term" value="P:mismatch repair"/>
    <property type="evidence" value="ECO:0007669"/>
    <property type="project" value="InterPro"/>
</dbReference>
<dbReference type="GO" id="GO:0005524">
    <property type="term" value="F:ATP binding"/>
    <property type="evidence" value="ECO:0007669"/>
    <property type="project" value="InterPro"/>
</dbReference>
<dbReference type="NCBIfam" id="TIGR00585">
    <property type="entry name" value="mutl"/>
    <property type="match status" value="1"/>
</dbReference>
<comment type="caution">
    <text evidence="5">The sequence shown here is derived from an EMBL/GenBank/DDBJ whole genome shotgun (WGS) entry which is preliminary data.</text>
</comment>
<name>A0A0A8L2S0_9SACH</name>
<dbReference type="InterPro" id="IPR013507">
    <property type="entry name" value="DNA_mismatch_S5_2-like"/>
</dbReference>
<evidence type="ECO:0000313" key="5">
    <source>
        <dbReference type="EMBL" id="CDO93170.1"/>
    </source>
</evidence>
<dbReference type="GO" id="GO:0030983">
    <property type="term" value="F:mismatched DNA binding"/>
    <property type="evidence" value="ECO:0007669"/>
    <property type="project" value="InterPro"/>
</dbReference>
<dbReference type="GO" id="GO:0032300">
    <property type="term" value="C:mismatch repair complex"/>
    <property type="evidence" value="ECO:0007669"/>
    <property type="project" value="InterPro"/>
</dbReference>
<dbReference type="InterPro" id="IPR036890">
    <property type="entry name" value="HATPase_C_sf"/>
</dbReference>
<evidence type="ECO:0000313" key="6">
    <source>
        <dbReference type="Proteomes" id="UP000031516"/>
    </source>
</evidence>
<feature type="domain" description="MutL C-terminal dimerisation" evidence="3">
    <location>
        <begin position="484"/>
        <end position="658"/>
    </location>
</feature>
<dbReference type="Gene3D" id="3.30.565.10">
    <property type="entry name" value="Histidine kinase-like ATPase, C-terminal domain"/>
    <property type="match status" value="1"/>
</dbReference>
<dbReference type="InterPro" id="IPR002099">
    <property type="entry name" value="MutL/Mlh/PMS"/>
</dbReference>
<evidence type="ECO:0000259" key="3">
    <source>
        <dbReference type="SMART" id="SM00853"/>
    </source>
</evidence>
<dbReference type="Gene3D" id="3.30.1540.20">
    <property type="entry name" value="MutL, C-terminal domain, dimerisation subdomain"/>
    <property type="match status" value="1"/>
</dbReference>
<dbReference type="OrthoDB" id="429932at2759"/>
<dbReference type="InterPro" id="IPR042120">
    <property type="entry name" value="MutL_C_dimsub"/>
</dbReference>
<dbReference type="Gene3D" id="3.30.230.10">
    <property type="match status" value="1"/>
</dbReference>
<dbReference type="AlphaFoldDB" id="A0A0A8L2S0"/>
<dbReference type="GO" id="GO:0061982">
    <property type="term" value="P:meiosis I cell cycle process"/>
    <property type="evidence" value="ECO:0007669"/>
    <property type="project" value="UniProtKB-ARBA"/>
</dbReference>
<dbReference type="PANTHER" id="PTHR10073:SF47">
    <property type="entry name" value="DNA MISMATCH REPAIR PROTEIN MLH3"/>
    <property type="match status" value="1"/>
</dbReference>
<reference evidence="5 6" key="1">
    <citation type="submission" date="2014-03" db="EMBL/GenBank/DDBJ databases">
        <title>The genome of Kluyveromyces dobzhanskii.</title>
        <authorList>
            <person name="Nystedt B."/>
            <person name="Astrom S."/>
        </authorList>
    </citation>
    <scope>NUCLEOTIDE SEQUENCE [LARGE SCALE GENOMIC DNA]</scope>
    <source>
        <strain evidence="5 6">CBS 2104</strain>
    </source>
</reference>
<evidence type="ECO:0000256" key="1">
    <source>
        <dbReference type="ARBA" id="ARBA00006082"/>
    </source>
</evidence>
<protein>
    <submittedName>
        <fullName evidence="5">WGS project CCBQ000000000 data, contig 00099</fullName>
    </submittedName>
</protein>
<dbReference type="InterPro" id="IPR037198">
    <property type="entry name" value="MutL_C_sf"/>
</dbReference>
<organism evidence="5 6">
    <name type="scientific">Kluyveromyces dobzhanskii CBS 2104</name>
    <dbReference type="NCBI Taxonomy" id="1427455"/>
    <lineage>
        <taxon>Eukaryota</taxon>
        <taxon>Fungi</taxon>
        <taxon>Dikarya</taxon>
        <taxon>Ascomycota</taxon>
        <taxon>Saccharomycotina</taxon>
        <taxon>Saccharomycetes</taxon>
        <taxon>Saccharomycetales</taxon>
        <taxon>Saccharomycetaceae</taxon>
        <taxon>Kluyveromyces</taxon>
    </lineage>
</organism>
<evidence type="ECO:0000256" key="2">
    <source>
        <dbReference type="ARBA" id="ARBA00022763"/>
    </source>
</evidence>
<evidence type="ECO:0000259" key="4">
    <source>
        <dbReference type="SMART" id="SM01340"/>
    </source>
</evidence>
<dbReference type="Gene3D" id="3.30.1370.100">
    <property type="entry name" value="MutL, C-terminal domain, regulatory subdomain"/>
    <property type="match status" value="1"/>
</dbReference>
<feature type="domain" description="DNA mismatch repair protein S5" evidence="4">
    <location>
        <begin position="221"/>
        <end position="354"/>
    </location>
</feature>
<dbReference type="InterPro" id="IPR042121">
    <property type="entry name" value="MutL_C_regsub"/>
</dbReference>
<dbReference type="EMBL" id="CCBQ010000019">
    <property type="protein sequence ID" value="CDO93170.1"/>
    <property type="molecule type" value="Genomic_DNA"/>
</dbReference>
<dbReference type="InterPro" id="IPR038973">
    <property type="entry name" value="MutL/Mlh/Pms-like"/>
</dbReference>
<dbReference type="SMART" id="SM01340">
    <property type="entry name" value="DNA_mis_repair"/>
    <property type="match status" value="1"/>
</dbReference>
<keyword evidence="2" id="KW-0227">DNA damage</keyword>
<dbReference type="Proteomes" id="UP000031516">
    <property type="component" value="Unassembled WGS sequence"/>
</dbReference>
<accession>A0A0A8L2S0</accession>
<comment type="similarity">
    <text evidence="1">Belongs to the DNA mismatch repair MutL/HexB family.</text>
</comment>
<dbReference type="InterPro" id="IPR014790">
    <property type="entry name" value="MutL_C"/>
</dbReference>
<dbReference type="InterPro" id="IPR014721">
    <property type="entry name" value="Ribsml_uS5_D2-typ_fold_subgr"/>
</dbReference>
<dbReference type="GO" id="GO:0016887">
    <property type="term" value="F:ATP hydrolysis activity"/>
    <property type="evidence" value="ECO:0007669"/>
    <property type="project" value="InterPro"/>
</dbReference>
<keyword evidence="6" id="KW-1185">Reference proteome</keyword>
<dbReference type="InterPro" id="IPR020568">
    <property type="entry name" value="Ribosomal_Su5_D2-typ_SF"/>
</dbReference>
<dbReference type="GO" id="GO:0140664">
    <property type="term" value="F:ATP-dependent DNA damage sensor activity"/>
    <property type="evidence" value="ECO:0007669"/>
    <property type="project" value="InterPro"/>
</dbReference>
<dbReference type="SUPFAM" id="SSF118116">
    <property type="entry name" value="DNA mismatch repair protein MutL"/>
    <property type="match status" value="1"/>
</dbReference>
<dbReference type="SUPFAM" id="SSF54211">
    <property type="entry name" value="Ribosomal protein S5 domain 2-like"/>
    <property type="match status" value="1"/>
</dbReference>
<gene>
    <name evidence="5" type="ORF">KLDO_g1472</name>
</gene>